<gene>
    <name evidence="1" type="ORF">COLINT_02514</name>
</gene>
<dbReference type="Proteomes" id="UP000003295">
    <property type="component" value="Unassembled WGS sequence"/>
</dbReference>
<evidence type="ECO:0000313" key="1">
    <source>
        <dbReference type="EMBL" id="EEP44769.1"/>
    </source>
</evidence>
<dbReference type="HOGENOM" id="CLU_3250002_0_0_11"/>
<evidence type="ECO:0000313" key="2">
    <source>
        <dbReference type="Proteomes" id="UP000003295"/>
    </source>
</evidence>
<sequence length="42" mass="5181">MLPRQHCIRIELIDLPNRPLCRVLMFAKKWFEWSPLLEHRGH</sequence>
<dbReference type="AlphaFoldDB" id="C4F8Y8"/>
<name>C4F8Y8_9ACTN</name>
<protein>
    <submittedName>
        <fullName evidence="1">Uncharacterized protein</fullName>
    </submittedName>
</protein>
<comment type="caution">
    <text evidence="1">The sequence shown here is derived from an EMBL/GenBank/DDBJ whole genome shotgun (WGS) entry which is preliminary data.</text>
</comment>
<proteinExistence type="predicted"/>
<organism evidence="1 2">
    <name type="scientific">Collinsella intestinalis DSM 13280</name>
    <dbReference type="NCBI Taxonomy" id="521003"/>
    <lineage>
        <taxon>Bacteria</taxon>
        <taxon>Bacillati</taxon>
        <taxon>Actinomycetota</taxon>
        <taxon>Coriobacteriia</taxon>
        <taxon>Coriobacteriales</taxon>
        <taxon>Coriobacteriaceae</taxon>
        <taxon>Collinsella</taxon>
    </lineage>
</organism>
<reference evidence="1 2" key="1">
    <citation type="submission" date="2009-04" db="EMBL/GenBank/DDBJ databases">
        <authorList>
            <person name="Weinstock G."/>
            <person name="Sodergren E."/>
            <person name="Clifton S."/>
            <person name="Fulton L."/>
            <person name="Fulton B."/>
            <person name="Courtney L."/>
            <person name="Fronick C."/>
            <person name="Harrison M."/>
            <person name="Strong C."/>
            <person name="Farmer C."/>
            <person name="Delahaunty K."/>
            <person name="Markovic C."/>
            <person name="Hall O."/>
            <person name="Minx P."/>
            <person name="Tomlinson C."/>
            <person name="Mitreva M."/>
            <person name="Nelson J."/>
            <person name="Hou S."/>
            <person name="Wollam A."/>
            <person name="Pepin K.H."/>
            <person name="Johnson M."/>
            <person name="Bhonagiri V."/>
            <person name="Nash W.E."/>
            <person name="Warren W."/>
            <person name="Chinwalla A."/>
            <person name="Mardis E.R."/>
            <person name="Wilson R.K."/>
        </authorList>
    </citation>
    <scope>NUCLEOTIDE SEQUENCE [LARGE SCALE GENOMIC DNA]</scope>
    <source>
        <strain evidence="1 2">DSM 13280</strain>
    </source>
</reference>
<dbReference type="EMBL" id="ABXH02000008">
    <property type="protein sequence ID" value="EEP44769.1"/>
    <property type="molecule type" value="Genomic_DNA"/>
</dbReference>
<accession>C4F8Y8</accession>